<keyword evidence="4 10" id="KW-0812">Transmembrane</keyword>
<evidence type="ECO:0000256" key="9">
    <source>
        <dbReference type="SAM" id="MobiDB-lite"/>
    </source>
</evidence>
<evidence type="ECO:0000256" key="10">
    <source>
        <dbReference type="SAM" id="Phobius"/>
    </source>
</evidence>
<feature type="transmembrane region" description="Helical" evidence="10">
    <location>
        <begin position="94"/>
        <end position="114"/>
    </location>
</feature>
<dbReference type="InterPro" id="IPR003439">
    <property type="entry name" value="ABC_transporter-like_ATP-bd"/>
</dbReference>
<keyword evidence="8 10" id="KW-0472">Membrane</keyword>
<dbReference type="Pfam" id="PF00005">
    <property type="entry name" value="ABC_tran"/>
    <property type="match status" value="1"/>
</dbReference>
<dbReference type="Pfam" id="PF02653">
    <property type="entry name" value="BPD_transp_2"/>
    <property type="match status" value="2"/>
</dbReference>
<dbReference type="SUPFAM" id="SSF52540">
    <property type="entry name" value="P-loop containing nucleoside triphosphate hydrolases"/>
    <property type="match status" value="1"/>
</dbReference>
<dbReference type="RefSeq" id="WP_203726304.1">
    <property type="nucleotide sequence ID" value="NZ_BAAATX010000003.1"/>
</dbReference>
<dbReference type="Gene3D" id="3.40.50.300">
    <property type="entry name" value="P-loop containing nucleotide triphosphate hydrolases"/>
    <property type="match status" value="1"/>
</dbReference>
<feature type="transmembrane region" description="Helical" evidence="10">
    <location>
        <begin position="12"/>
        <end position="32"/>
    </location>
</feature>
<dbReference type="InterPro" id="IPR032823">
    <property type="entry name" value="BCA_ABC_TP_C"/>
</dbReference>
<feature type="transmembrane region" description="Helical" evidence="10">
    <location>
        <begin position="556"/>
        <end position="575"/>
    </location>
</feature>
<dbReference type="PANTHER" id="PTHR45772:SF9">
    <property type="entry name" value="CONSERVED COMPONENT OF ABC TRANSPORTER FOR NATURAL AMINO ACIDS"/>
    <property type="match status" value="1"/>
</dbReference>
<comment type="caution">
    <text evidence="12">The sequence shown here is derived from an EMBL/GenBank/DDBJ whole genome shotgun (WGS) entry which is preliminary data.</text>
</comment>
<feature type="compositionally biased region" description="Gly residues" evidence="9">
    <location>
        <begin position="699"/>
        <end position="710"/>
    </location>
</feature>
<protein>
    <recommendedName>
        <fullName evidence="11">ABC transporter domain-containing protein</fullName>
    </recommendedName>
</protein>
<proteinExistence type="predicted"/>
<feature type="region of interest" description="Disordered" evidence="9">
    <location>
        <begin position="684"/>
        <end position="743"/>
    </location>
</feature>
<dbReference type="CDD" id="cd03219">
    <property type="entry name" value="ABC_Mj1267_LivG_branched"/>
    <property type="match status" value="1"/>
</dbReference>
<keyword evidence="13" id="KW-1185">Reference proteome</keyword>
<dbReference type="InterPro" id="IPR003593">
    <property type="entry name" value="AAA+_ATPase"/>
</dbReference>
<feature type="transmembrane region" description="Helical" evidence="10">
    <location>
        <begin position="409"/>
        <end position="428"/>
    </location>
</feature>
<gene>
    <name evidence="12" type="ORF">Adu01nite_20160</name>
</gene>
<sequence length="1020" mass="103697">MMGYDFGLDRIAVGLFTGLTYGLLAIGLVLVYRSSRFVNFAHGAIGVFGAAVLARFAGGLTYWVAFPLAIAVAGGLGALTEATVVRRLYRRPRVIGMIATLGLSQFILVLALIVDRSSFSGTAYPKPPGLPSFHIGTTTVGSSLTGMLVLTPVLLIALALFLRRTRFGIGIRAAADHPDAASVNGVAAPRMASLTWGIAGAVAAFSAILLTPTQGVQSIDSLGPELLLRGLAGAVIARMASLPIAFAVSLGVGVLEQILLSRQTAGFVDVVLGAAILIALLRQRQAGRRGEETPAWRRPSAGVADPWARIGLGLLVTVGITLAYVVSNATASVLTEVCGFALVGLSVILVTGVAGELSLGQFAFAGIAAAVSVRVASSTGNMFLGVVAGCAAGAVSAALVGLPALRLRGVALGVTTLAFALATSGWLLRQPWLLGDGLDTPYPVWHGYVVSVAADYYLFALMLLAIGWWVTSRLRNGGFGRLLLALRDNEEAGRALTIAAPMRKLQAYAVCGALAGLGGVVIGFSQSQLSVNSFPASASIDAVAIAVVGGMARNSGALLGSAVIVGLPALVPLGIPGQAALTLGWLLVVLLLPDGLGGLLATLRQRIPLHLPRAGRGGPGEPASPPGPPSTQPPTAALAEAPDTEALDAEAAFAAFMAGNGRASAGVAADGGITAAATAASSLGTASTFDPGPDPGPGPGADGGGVGDGGATSVLKEEADGDSPALTGSGFGDSGGGRARGWGSGQLPARPLVLDRDGRPLLQVVGVRRAFGGVRAVDEATFAVAEGEIVGIIGPNGAGKTTLFEILAGFTSAHGGAVYYRGRAVTRWAPERRARHGLVRSFQDARLFPAMTVREAVMVAAEAGSPARIAADVLGHAAAEAGKAARADRALRTMGLDEHAERAVGELSTGTRRIVELCCLLTLEPRLMLLDEPSSGLTQADGAALGDLLLRVRAELGTTVLVIEHDLPLLSRVADRLIAMDAGRVIADGTPDEVRAHPAVVLSYLGTDEAAVARSGMPAG</sequence>
<evidence type="ECO:0000313" key="13">
    <source>
        <dbReference type="Proteomes" id="UP000637628"/>
    </source>
</evidence>
<feature type="domain" description="ABC transporter" evidence="11">
    <location>
        <begin position="762"/>
        <end position="1007"/>
    </location>
</feature>
<keyword evidence="3" id="KW-1003">Cell membrane</keyword>
<feature type="compositionally biased region" description="Gly residues" evidence="9">
    <location>
        <begin position="729"/>
        <end position="743"/>
    </location>
</feature>
<feature type="transmembrane region" description="Helical" evidence="10">
    <location>
        <begin position="62"/>
        <end position="82"/>
    </location>
</feature>
<feature type="transmembrane region" description="Helical" evidence="10">
    <location>
        <begin position="307"/>
        <end position="326"/>
    </location>
</feature>
<evidence type="ECO:0000256" key="7">
    <source>
        <dbReference type="ARBA" id="ARBA00022989"/>
    </source>
</evidence>
<evidence type="ECO:0000256" key="8">
    <source>
        <dbReference type="ARBA" id="ARBA00023136"/>
    </source>
</evidence>
<feature type="transmembrane region" description="Helical" evidence="10">
    <location>
        <begin position="226"/>
        <end position="252"/>
    </location>
</feature>
<feature type="compositionally biased region" description="Pro residues" evidence="9">
    <location>
        <begin position="622"/>
        <end position="632"/>
    </location>
</feature>
<feature type="transmembrane region" description="Helical" evidence="10">
    <location>
        <begin position="37"/>
        <end position="56"/>
    </location>
</feature>
<keyword evidence="6" id="KW-0067">ATP-binding</keyword>
<organism evidence="12 13">
    <name type="scientific">Paractinoplanes durhamensis</name>
    <dbReference type="NCBI Taxonomy" id="113563"/>
    <lineage>
        <taxon>Bacteria</taxon>
        <taxon>Bacillati</taxon>
        <taxon>Actinomycetota</taxon>
        <taxon>Actinomycetes</taxon>
        <taxon>Micromonosporales</taxon>
        <taxon>Micromonosporaceae</taxon>
        <taxon>Paractinoplanes</taxon>
    </lineage>
</organism>
<feature type="region of interest" description="Disordered" evidence="9">
    <location>
        <begin position="611"/>
        <end position="641"/>
    </location>
</feature>
<reference evidence="12 13" key="1">
    <citation type="submission" date="2021-01" db="EMBL/GenBank/DDBJ databases">
        <title>Whole genome shotgun sequence of Actinoplanes durhamensis NBRC 14914.</title>
        <authorList>
            <person name="Komaki H."/>
            <person name="Tamura T."/>
        </authorList>
    </citation>
    <scope>NUCLEOTIDE SEQUENCE [LARGE SCALE GENOMIC DNA]</scope>
    <source>
        <strain evidence="12 13">NBRC 14914</strain>
    </source>
</reference>
<feature type="transmembrane region" description="Helical" evidence="10">
    <location>
        <begin position="264"/>
        <end position="281"/>
    </location>
</feature>
<feature type="transmembrane region" description="Helical" evidence="10">
    <location>
        <begin position="581"/>
        <end position="603"/>
    </location>
</feature>
<dbReference type="SMART" id="SM00382">
    <property type="entry name" value="AAA"/>
    <property type="match status" value="1"/>
</dbReference>
<evidence type="ECO:0000256" key="2">
    <source>
        <dbReference type="ARBA" id="ARBA00022448"/>
    </source>
</evidence>
<dbReference type="CDD" id="cd06582">
    <property type="entry name" value="TM_PBP1_LivH_like"/>
    <property type="match status" value="1"/>
</dbReference>
<accession>A0ABQ3YSZ2</accession>
<feature type="transmembrane region" description="Helical" evidence="10">
    <location>
        <begin position="332"/>
        <end position="350"/>
    </location>
</feature>
<keyword evidence="5" id="KW-0547">Nucleotide-binding</keyword>
<evidence type="ECO:0000256" key="5">
    <source>
        <dbReference type="ARBA" id="ARBA00022741"/>
    </source>
</evidence>
<dbReference type="InterPro" id="IPR001851">
    <property type="entry name" value="ABC_transp_permease"/>
</dbReference>
<dbReference type="EMBL" id="BOML01000019">
    <property type="protein sequence ID" value="GIE00666.1"/>
    <property type="molecule type" value="Genomic_DNA"/>
</dbReference>
<keyword evidence="2" id="KW-0813">Transport</keyword>
<evidence type="ECO:0000313" key="12">
    <source>
        <dbReference type="EMBL" id="GIE00666.1"/>
    </source>
</evidence>
<feature type="transmembrane region" description="Helical" evidence="10">
    <location>
        <begin position="505"/>
        <end position="525"/>
    </location>
</feature>
<dbReference type="InterPro" id="IPR027417">
    <property type="entry name" value="P-loop_NTPase"/>
</dbReference>
<dbReference type="Proteomes" id="UP000637628">
    <property type="component" value="Unassembled WGS sequence"/>
</dbReference>
<dbReference type="InterPro" id="IPR051120">
    <property type="entry name" value="ABC_AA/LPS_Transport"/>
</dbReference>
<comment type="subcellular location">
    <subcellularLocation>
        <location evidence="1">Cell membrane</location>
        <topology evidence="1">Multi-pass membrane protein</topology>
    </subcellularLocation>
</comment>
<name>A0ABQ3YSZ2_9ACTN</name>
<feature type="transmembrane region" description="Helical" evidence="10">
    <location>
        <begin position="382"/>
        <end position="402"/>
    </location>
</feature>
<dbReference type="InterPro" id="IPR043428">
    <property type="entry name" value="LivM-like"/>
</dbReference>
<dbReference type="PANTHER" id="PTHR45772">
    <property type="entry name" value="CONSERVED COMPONENT OF ABC TRANSPORTER FOR NATURAL AMINO ACIDS-RELATED"/>
    <property type="match status" value="1"/>
</dbReference>
<feature type="transmembrane region" description="Helical" evidence="10">
    <location>
        <begin position="134"/>
        <end position="162"/>
    </location>
</feature>
<evidence type="ECO:0000256" key="6">
    <source>
        <dbReference type="ARBA" id="ARBA00022840"/>
    </source>
</evidence>
<evidence type="ECO:0000259" key="11">
    <source>
        <dbReference type="PROSITE" id="PS50893"/>
    </source>
</evidence>
<dbReference type="PROSITE" id="PS50893">
    <property type="entry name" value="ABC_TRANSPORTER_2"/>
    <property type="match status" value="1"/>
</dbReference>
<evidence type="ECO:0000256" key="3">
    <source>
        <dbReference type="ARBA" id="ARBA00022475"/>
    </source>
</evidence>
<dbReference type="CDD" id="cd06581">
    <property type="entry name" value="TM_PBP1_LivM_like"/>
    <property type="match status" value="1"/>
</dbReference>
<dbReference type="Pfam" id="PF12399">
    <property type="entry name" value="BCA_ABC_TP_C"/>
    <property type="match status" value="1"/>
</dbReference>
<evidence type="ECO:0000256" key="1">
    <source>
        <dbReference type="ARBA" id="ARBA00004651"/>
    </source>
</evidence>
<keyword evidence="7 10" id="KW-1133">Transmembrane helix</keyword>
<evidence type="ECO:0000256" key="4">
    <source>
        <dbReference type="ARBA" id="ARBA00022692"/>
    </source>
</evidence>
<feature type="transmembrane region" description="Helical" evidence="10">
    <location>
        <begin position="448"/>
        <end position="471"/>
    </location>
</feature>